<evidence type="ECO:0000313" key="1">
    <source>
        <dbReference type="EMBL" id="GJQ13617.1"/>
    </source>
</evidence>
<dbReference type="EMBL" id="BQMJ01000045">
    <property type="protein sequence ID" value="GJQ13617.1"/>
    <property type="molecule type" value="Genomic_DNA"/>
</dbReference>
<reference evidence="1" key="2">
    <citation type="submission" date="2022-01" db="EMBL/GenBank/DDBJ databases">
        <authorList>
            <person name="Hirooka S."/>
            <person name="Miyagishima S.Y."/>
        </authorList>
    </citation>
    <scope>NUCLEOTIDE SEQUENCE</scope>
    <source>
        <strain evidence="1">NBRC 102759</strain>
    </source>
</reference>
<proteinExistence type="predicted"/>
<comment type="caution">
    <text evidence="1">The sequence shown here is derived from an EMBL/GenBank/DDBJ whole genome shotgun (WGS) entry which is preliminary data.</text>
</comment>
<evidence type="ECO:0000313" key="2">
    <source>
        <dbReference type="Proteomes" id="UP001061958"/>
    </source>
</evidence>
<keyword evidence="2" id="KW-1185">Reference proteome</keyword>
<gene>
    <name evidence="1" type="ORF">GpartN1_g5408.t1</name>
</gene>
<sequence>MEKALKSSARLVPIRPKPVVPSKESDSFSMQVVVTSWEGGCTYYIKGGGTCYSKGGVVVPSRTSNPMTKDEFFLLGTYSRDKLLPLFDRTLRSPEAK</sequence>
<name>A0A9C7Q1T0_9RHOD</name>
<dbReference type="Proteomes" id="UP001061958">
    <property type="component" value="Unassembled WGS sequence"/>
</dbReference>
<accession>A0A9C7Q1T0</accession>
<reference evidence="1" key="1">
    <citation type="journal article" date="2022" name="Proc. Natl. Acad. Sci. U.S.A.">
        <title>Life cycle and functional genomics of the unicellular red alga Galdieria for elucidating algal and plant evolution and industrial use.</title>
        <authorList>
            <person name="Hirooka S."/>
            <person name="Itabashi T."/>
            <person name="Ichinose T.M."/>
            <person name="Onuma R."/>
            <person name="Fujiwara T."/>
            <person name="Yamashita S."/>
            <person name="Jong L.W."/>
            <person name="Tomita R."/>
            <person name="Iwane A.H."/>
            <person name="Miyagishima S.Y."/>
        </authorList>
    </citation>
    <scope>NUCLEOTIDE SEQUENCE</scope>
    <source>
        <strain evidence="1">NBRC 102759</strain>
    </source>
</reference>
<protein>
    <submittedName>
        <fullName evidence="1">Uncharacterized protein</fullName>
    </submittedName>
</protein>
<organism evidence="1 2">
    <name type="scientific">Galdieria partita</name>
    <dbReference type="NCBI Taxonomy" id="83374"/>
    <lineage>
        <taxon>Eukaryota</taxon>
        <taxon>Rhodophyta</taxon>
        <taxon>Bangiophyceae</taxon>
        <taxon>Galdieriales</taxon>
        <taxon>Galdieriaceae</taxon>
        <taxon>Galdieria</taxon>
    </lineage>
</organism>
<dbReference type="OrthoDB" id="10276686at2759"/>
<dbReference type="AlphaFoldDB" id="A0A9C7Q1T0"/>